<dbReference type="InterPro" id="IPR040442">
    <property type="entry name" value="Pyrv_kinase-like_dom_sf"/>
</dbReference>
<dbReference type="CDD" id="cd00377">
    <property type="entry name" value="ICL_PEPM"/>
    <property type="match status" value="1"/>
</dbReference>
<dbReference type="OrthoDB" id="9780430at2"/>
<dbReference type="InterPro" id="IPR039556">
    <property type="entry name" value="ICL/PEPM"/>
</dbReference>
<dbReference type="SUPFAM" id="SSF51621">
    <property type="entry name" value="Phosphoenolpyruvate/pyruvate domain"/>
    <property type="match status" value="1"/>
</dbReference>
<dbReference type="PANTHER" id="PTHR42905">
    <property type="entry name" value="PHOSPHOENOLPYRUVATE CARBOXYLASE"/>
    <property type="match status" value="1"/>
</dbReference>
<dbReference type="PANTHER" id="PTHR42905:SF16">
    <property type="entry name" value="CARBOXYPHOSPHONOENOLPYRUVATE PHOSPHONOMUTASE-LIKE PROTEIN (AFU_ORTHOLOGUE AFUA_5G07230)"/>
    <property type="match status" value="1"/>
</dbReference>
<organism evidence="1 2">
    <name type="scientific">Solirubrobacter pauli</name>
    <dbReference type="NCBI Taxonomy" id="166793"/>
    <lineage>
        <taxon>Bacteria</taxon>
        <taxon>Bacillati</taxon>
        <taxon>Actinomycetota</taxon>
        <taxon>Thermoleophilia</taxon>
        <taxon>Solirubrobacterales</taxon>
        <taxon>Solirubrobacteraceae</taxon>
        <taxon>Solirubrobacter</taxon>
    </lineage>
</organism>
<sequence>MTGFAELHVPGDPLVLPNAWDAVSGAALVAAGFKAIGTTSLGVAAAAGKRDGVGAAWEETRALALRLSRLDCHLTVDLEHGFGEHPDAVAERVAQLDGIAGVNLEDQHGDPDHHAAVIAAVKRRNPHVFVNARTDTHWLRTGDLDDAIARCTAYVRAGADGVFVPGLPLEDVAPFTDAVAAPLNVLFQPGHTVADLAARGAARISTGSLLFRAALQSAVAAAAAIRAGDDLHHAQLPSYSAVDDLAG</sequence>
<keyword evidence="2" id="KW-1185">Reference proteome</keyword>
<evidence type="ECO:0000313" key="2">
    <source>
        <dbReference type="Proteomes" id="UP000278962"/>
    </source>
</evidence>
<dbReference type="Proteomes" id="UP000278962">
    <property type="component" value="Unassembled WGS sequence"/>
</dbReference>
<proteinExistence type="predicted"/>
<name>A0A660LH34_9ACTN</name>
<comment type="caution">
    <text evidence="1">The sequence shown here is derived from an EMBL/GenBank/DDBJ whole genome shotgun (WGS) entry which is preliminary data.</text>
</comment>
<dbReference type="InterPro" id="IPR015813">
    <property type="entry name" value="Pyrv/PenolPyrv_kinase-like_dom"/>
</dbReference>
<reference evidence="1 2" key="1">
    <citation type="submission" date="2018-10" db="EMBL/GenBank/DDBJ databases">
        <title>Genomic Encyclopedia of Archaeal and Bacterial Type Strains, Phase II (KMG-II): from individual species to whole genera.</title>
        <authorList>
            <person name="Goeker M."/>
        </authorList>
    </citation>
    <scope>NUCLEOTIDE SEQUENCE [LARGE SCALE GENOMIC DNA]</scope>
    <source>
        <strain evidence="1 2">DSM 14954</strain>
    </source>
</reference>
<protein>
    <submittedName>
        <fullName evidence="1">2-methylisocitrate lyase-like PEP mutase family enzyme</fullName>
    </submittedName>
</protein>
<dbReference type="RefSeq" id="WP_121251733.1">
    <property type="nucleotide sequence ID" value="NZ_RBIL01000001.1"/>
</dbReference>
<gene>
    <name evidence="1" type="ORF">C8N24_3393</name>
</gene>
<keyword evidence="1" id="KW-0456">Lyase</keyword>
<evidence type="ECO:0000313" key="1">
    <source>
        <dbReference type="EMBL" id="RKQ93525.1"/>
    </source>
</evidence>
<accession>A0A660LH34</accession>
<dbReference type="Gene3D" id="3.20.20.60">
    <property type="entry name" value="Phosphoenolpyruvate-binding domains"/>
    <property type="match status" value="1"/>
</dbReference>
<dbReference type="Pfam" id="PF13714">
    <property type="entry name" value="PEP_mutase"/>
    <property type="match status" value="1"/>
</dbReference>
<dbReference type="GO" id="GO:0016829">
    <property type="term" value="F:lyase activity"/>
    <property type="evidence" value="ECO:0007669"/>
    <property type="project" value="UniProtKB-KW"/>
</dbReference>
<dbReference type="EMBL" id="RBIL01000001">
    <property type="protein sequence ID" value="RKQ93525.1"/>
    <property type="molecule type" value="Genomic_DNA"/>
</dbReference>
<dbReference type="AlphaFoldDB" id="A0A660LH34"/>